<protein>
    <submittedName>
        <fullName evidence="2">Uncharacterized protein</fullName>
    </submittedName>
</protein>
<dbReference type="Proteomes" id="UP000036923">
    <property type="component" value="Unassembled WGS sequence"/>
</dbReference>
<feature type="transmembrane region" description="Helical" evidence="1">
    <location>
        <begin position="31"/>
        <end position="53"/>
    </location>
</feature>
<evidence type="ECO:0000256" key="1">
    <source>
        <dbReference type="SAM" id="Phobius"/>
    </source>
</evidence>
<dbReference type="RefSeq" id="WP_036946002.1">
    <property type="nucleotide sequence ID" value="NZ_LGTC01000001.1"/>
</dbReference>
<feature type="transmembrane region" description="Helical" evidence="1">
    <location>
        <begin position="80"/>
        <end position="97"/>
    </location>
</feature>
<reference evidence="3" key="1">
    <citation type="submission" date="2015-07" db="EMBL/GenBank/DDBJ databases">
        <title>Near-Complete Genome Sequence of the Cellulolytic Bacterium Bacteroides (Pseudobacteroides) cellulosolvens ATCC 35603.</title>
        <authorList>
            <person name="Dassa B."/>
            <person name="Utturkar S.M."/>
            <person name="Klingeman D.M."/>
            <person name="Hurt R.A."/>
            <person name="Keller M."/>
            <person name="Xu J."/>
            <person name="Reddy Y.H.K."/>
            <person name="Borovok I."/>
            <person name="Grinberg I.R."/>
            <person name="Lamed R."/>
            <person name="Zhivin O."/>
            <person name="Bayer E.A."/>
            <person name="Brown S.D."/>
        </authorList>
    </citation>
    <scope>NUCLEOTIDE SEQUENCE [LARGE SCALE GENOMIC DNA]</scope>
    <source>
        <strain evidence="3">DSM 2933</strain>
    </source>
</reference>
<comment type="caution">
    <text evidence="2">The sequence shown here is derived from an EMBL/GenBank/DDBJ whole genome shotgun (WGS) entry which is preliminary data.</text>
</comment>
<keyword evidence="1" id="KW-1133">Transmembrane helix</keyword>
<proteinExistence type="predicted"/>
<dbReference type="AlphaFoldDB" id="A0A0L6JXM4"/>
<evidence type="ECO:0000313" key="3">
    <source>
        <dbReference type="Proteomes" id="UP000036923"/>
    </source>
</evidence>
<accession>A0A0L6JXM4</accession>
<gene>
    <name evidence="2" type="ORF">Bccel_5886</name>
</gene>
<sequence>MYAALALIMGFCALKGYYFFKGQLGAWTKWIISFSVIIAIAIAQPIIILLLFVQNGIPITGENLHNLFSNSEFLKATKSNLILTFFMAFLGTLPILLELKSNPRHFVPSLKKNLKE</sequence>
<dbReference type="OrthoDB" id="1653241at2"/>
<keyword evidence="1" id="KW-0472">Membrane</keyword>
<evidence type="ECO:0000313" key="2">
    <source>
        <dbReference type="EMBL" id="KNY30606.1"/>
    </source>
</evidence>
<dbReference type="EMBL" id="LGTC01000001">
    <property type="protein sequence ID" value="KNY30606.1"/>
    <property type="molecule type" value="Genomic_DNA"/>
</dbReference>
<organism evidence="2 3">
    <name type="scientific">Pseudobacteroides cellulosolvens ATCC 35603 = DSM 2933</name>
    <dbReference type="NCBI Taxonomy" id="398512"/>
    <lineage>
        <taxon>Bacteria</taxon>
        <taxon>Bacillati</taxon>
        <taxon>Bacillota</taxon>
        <taxon>Clostridia</taxon>
        <taxon>Eubacteriales</taxon>
        <taxon>Oscillospiraceae</taxon>
        <taxon>Pseudobacteroides</taxon>
    </lineage>
</organism>
<keyword evidence="1" id="KW-0812">Transmembrane</keyword>
<name>A0A0L6JXM4_9FIRM</name>
<keyword evidence="3" id="KW-1185">Reference proteome</keyword>